<dbReference type="EMBL" id="CCBB010000001">
    <property type="protein sequence ID" value="CDO06139.1"/>
    <property type="molecule type" value="Genomic_DNA"/>
</dbReference>
<dbReference type="InterPro" id="IPR007969">
    <property type="entry name" value="DUF732"/>
</dbReference>
<evidence type="ECO:0000256" key="1">
    <source>
        <dbReference type="SAM" id="SignalP"/>
    </source>
</evidence>
<comment type="caution">
    <text evidence="3">The sequence shown here is derived from an EMBL/GenBank/DDBJ whole genome shotgun (WGS) entry which is preliminary data.</text>
</comment>
<evidence type="ECO:0000313" key="3">
    <source>
        <dbReference type="EMBL" id="CDO06139.1"/>
    </source>
</evidence>
<dbReference type="OrthoDB" id="4640123at2"/>
<feature type="domain" description="DUF732" evidence="2">
    <location>
        <begin position="31"/>
        <end position="103"/>
    </location>
</feature>
<keyword evidence="4" id="KW-1185">Reference proteome</keyword>
<sequence>MKFAIGIVIACAAIGLAAPGQADPSFDRDPDTNFAHELHTYGIYGQKDYNAWIGKLVCKRLYNNVDHDAFASATFIGDNLDRHNTTQQNWQFLGAALNYYCPEKRVILDQAAAAQH</sequence>
<dbReference type="AlphaFoldDB" id="W9AKA6"/>
<proteinExistence type="predicted"/>
<protein>
    <submittedName>
        <fullName evidence="3">Secreted protein</fullName>
    </submittedName>
</protein>
<reference evidence="3" key="2">
    <citation type="submission" date="2014-03" db="EMBL/GenBank/DDBJ databases">
        <authorList>
            <person name="Urmite Genomes"/>
        </authorList>
    </citation>
    <scope>NUCLEOTIDE SEQUENCE</scope>
    <source>
        <strain evidence="3">DSM 44829</strain>
    </source>
</reference>
<feature type="signal peptide" evidence="1">
    <location>
        <begin position="1"/>
        <end position="22"/>
    </location>
</feature>
<name>W9AKA6_MYCCO</name>
<dbReference type="RefSeq" id="WP_036396512.1">
    <property type="nucleotide sequence ID" value="NZ_CCBB010000001.1"/>
</dbReference>
<reference evidence="3" key="1">
    <citation type="submission" date="2014-03" db="EMBL/GenBank/DDBJ databases">
        <title>Draft Genome Sequence of Mycobacterium cosmeticum DSM 44829.</title>
        <authorList>
            <person name="Croce O."/>
            <person name="Robert C."/>
            <person name="Raoult D."/>
            <person name="Drancourt M."/>
        </authorList>
    </citation>
    <scope>NUCLEOTIDE SEQUENCE [LARGE SCALE GENOMIC DNA]</scope>
    <source>
        <strain evidence="3">DSM 44829</strain>
    </source>
</reference>
<feature type="chain" id="PRO_5004916440" evidence="1">
    <location>
        <begin position="23"/>
        <end position="116"/>
    </location>
</feature>
<dbReference type="Proteomes" id="UP000028870">
    <property type="component" value="Unassembled WGS sequence"/>
</dbReference>
<dbReference type="eggNOG" id="ENOG5030R22">
    <property type="taxonomic scope" value="Bacteria"/>
</dbReference>
<keyword evidence="1" id="KW-0732">Signal</keyword>
<dbReference type="Pfam" id="PF05305">
    <property type="entry name" value="DUF732"/>
    <property type="match status" value="1"/>
</dbReference>
<accession>W9AKA6</accession>
<evidence type="ECO:0000313" key="4">
    <source>
        <dbReference type="Proteomes" id="UP000028870"/>
    </source>
</evidence>
<organism evidence="3 4">
    <name type="scientific">Mycolicibacterium cosmeticum</name>
    <dbReference type="NCBI Taxonomy" id="258533"/>
    <lineage>
        <taxon>Bacteria</taxon>
        <taxon>Bacillati</taxon>
        <taxon>Actinomycetota</taxon>
        <taxon>Actinomycetes</taxon>
        <taxon>Mycobacteriales</taxon>
        <taxon>Mycobacteriaceae</taxon>
        <taxon>Mycolicibacterium</taxon>
    </lineage>
</organism>
<dbReference type="STRING" id="258533.BN977_00921"/>
<gene>
    <name evidence="3" type="ORF">BN977_00921</name>
</gene>
<evidence type="ECO:0000259" key="2">
    <source>
        <dbReference type="Pfam" id="PF05305"/>
    </source>
</evidence>